<accession>A0AAE9YAP7</accession>
<feature type="region of interest" description="Disordered" evidence="2">
    <location>
        <begin position="30"/>
        <end position="51"/>
    </location>
</feature>
<dbReference type="SUPFAM" id="SSF53850">
    <property type="entry name" value="Periplasmic binding protein-like II"/>
    <property type="match status" value="1"/>
</dbReference>
<evidence type="ECO:0000313" key="6">
    <source>
        <dbReference type="Proteomes" id="UP001216390"/>
    </source>
</evidence>
<feature type="compositionally biased region" description="Low complexity" evidence="2">
    <location>
        <begin position="42"/>
        <end position="51"/>
    </location>
</feature>
<evidence type="ECO:0000256" key="1">
    <source>
        <dbReference type="ARBA" id="ARBA00022729"/>
    </source>
</evidence>
<evidence type="ECO:0000259" key="4">
    <source>
        <dbReference type="Pfam" id="PF12849"/>
    </source>
</evidence>
<name>A0AAE9YAP7_9ACTN</name>
<dbReference type="AlphaFoldDB" id="A0AAE9YAP7"/>
<evidence type="ECO:0000256" key="2">
    <source>
        <dbReference type="SAM" id="MobiDB-lite"/>
    </source>
</evidence>
<dbReference type="PANTHER" id="PTHR30570">
    <property type="entry name" value="PERIPLASMIC PHOSPHATE BINDING COMPONENT OF PHOSPHATE ABC TRANSPORTER"/>
    <property type="match status" value="1"/>
</dbReference>
<reference evidence="5" key="1">
    <citation type="submission" date="2023-01" db="EMBL/GenBank/DDBJ databases">
        <title>The diversity of Class Acidimicrobiia in South China Sea sediment environments and the proposal of Iamia marina sp. nov., a novel species of the genus Iamia.</title>
        <authorList>
            <person name="He Y."/>
            <person name="Tian X."/>
        </authorList>
    </citation>
    <scope>NUCLEOTIDE SEQUENCE</scope>
    <source>
        <strain evidence="5">DSM 19957</strain>
    </source>
</reference>
<keyword evidence="6" id="KW-1185">Reference proteome</keyword>
<dbReference type="Pfam" id="PF12849">
    <property type="entry name" value="PBP_like_2"/>
    <property type="match status" value="1"/>
</dbReference>
<dbReference type="Proteomes" id="UP001216390">
    <property type="component" value="Chromosome"/>
</dbReference>
<dbReference type="RefSeq" id="WP_272737050.1">
    <property type="nucleotide sequence ID" value="NZ_CP116942.1"/>
</dbReference>
<dbReference type="EMBL" id="CP116942">
    <property type="protein sequence ID" value="WCO67529.1"/>
    <property type="molecule type" value="Genomic_DNA"/>
</dbReference>
<dbReference type="PROSITE" id="PS51257">
    <property type="entry name" value="PROKAR_LIPOPROTEIN"/>
    <property type="match status" value="1"/>
</dbReference>
<organism evidence="5 6">
    <name type="scientific">Iamia majanohamensis</name>
    <dbReference type="NCBI Taxonomy" id="467976"/>
    <lineage>
        <taxon>Bacteria</taxon>
        <taxon>Bacillati</taxon>
        <taxon>Actinomycetota</taxon>
        <taxon>Acidimicrobiia</taxon>
        <taxon>Acidimicrobiales</taxon>
        <taxon>Iamiaceae</taxon>
        <taxon>Iamia</taxon>
    </lineage>
</organism>
<dbReference type="InterPro" id="IPR050811">
    <property type="entry name" value="Phosphate_ABC_transporter"/>
</dbReference>
<protein>
    <submittedName>
        <fullName evidence="5">Substrate-binding domain-containing protein</fullName>
    </submittedName>
</protein>
<proteinExistence type="predicted"/>
<feature type="chain" id="PRO_5042184949" evidence="3">
    <location>
        <begin position="26"/>
        <end position="352"/>
    </location>
</feature>
<feature type="domain" description="PBP" evidence="4">
    <location>
        <begin position="38"/>
        <end position="316"/>
    </location>
</feature>
<dbReference type="KEGG" id="ima:PO878_02195"/>
<gene>
    <name evidence="5" type="ORF">PO878_02195</name>
</gene>
<dbReference type="InterPro" id="IPR024370">
    <property type="entry name" value="PBP_domain"/>
</dbReference>
<evidence type="ECO:0000313" key="5">
    <source>
        <dbReference type="EMBL" id="WCO67529.1"/>
    </source>
</evidence>
<keyword evidence="1 3" id="KW-0732">Signal</keyword>
<evidence type="ECO:0000256" key="3">
    <source>
        <dbReference type="SAM" id="SignalP"/>
    </source>
</evidence>
<sequence length="352" mass="36486">MHHRVRKAGVAVAAAALLLSAAACGNDNTDEAGGDTDAQADTEVSGSVAVSGSSTVEPISTAVAEAFRGQNSEVDITVEGPGTGDGFEQFCGGETDISDASRPIAEDEIAACEEAGIEFVELKVGIDGISVITSPDNPLECMNFSDLYALIGPESEGIDNWSGAQELATELGSETELPDENLVITAPGEESGTFDSFIEIVIETAAEPRVEAGDITEDQAATVRSDYSSSANDNTIIEGVAAEPGGLGWVGFAFADQAEGVGLMPISEEPGGECVEPTPETIQDGSYPIARDLFIYVNKAKAEENAAVAAYVDFYLDGLAGFVEGADYIPLEDDAETVATWEDMTTGTQVEG</sequence>
<dbReference type="Gene3D" id="3.40.190.10">
    <property type="entry name" value="Periplasmic binding protein-like II"/>
    <property type="match status" value="2"/>
</dbReference>
<feature type="signal peptide" evidence="3">
    <location>
        <begin position="1"/>
        <end position="25"/>
    </location>
</feature>
<dbReference type="PANTHER" id="PTHR30570:SF1">
    <property type="entry name" value="PHOSPHATE-BINDING PROTEIN PSTS"/>
    <property type="match status" value="1"/>
</dbReference>
<feature type="compositionally biased region" description="Acidic residues" evidence="2">
    <location>
        <begin position="30"/>
        <end position="40"/>
    </location>
</feature>